<dbReference type="SUPFAM" id="SSF52025">
    <property type="entry name" value="PA domain"/>
    <property type="match status" value="1"/>
</dbReference>
<evidence type="ECO:0000313" key="3">
    <source>
        <dbReference type="EMBL" id="RDD63094.1"/>
    </source>
</evidence>
<keyword evidence="4" id="KW-1185">Reference proteome</keyword>
<dbReference type="InterPro" id="IPR046450">
    <property type="entry name" value="PA_dom_sf"/>
</dbReference>
<dbReference type="EMBL" id="QPMH01000003">
    <property type="protein sequence ID" value="RDD63094.1"/>
    <property type="molecule type" value="Genomic_DNA"/>
</dbReference>
<evidence type="ECO:0000313" key="4">
    <source>
        <dbReference type="Proteomes" id="UP000253941"/>
    </source>
</evidence>
<dbReference type="Gene3D" id="3.50.30.30">
    <property type="match status" value="1"/>
</dbReference>
<feature type="compositionally biased region" description="Basic and acidic residues" evidence="1">
    <location>
        <begin position="45"/>
        <end position="61"/>
    </location>
</feature>
<dbReference type="SUPFAM" id="SSF82171">
    <property type="entry name" value="DPP6 N-terminal domain-like"/>
    <property type="match status" value="1"/>
</dbReference>
<accession>A0A369TEU2</accession>
<organism evidence="3 4">
    <name type="scientific">Ferruginivarius sediminum</name>
    <dbReference type="NCBI Taxonomy" id="2661937"/>
    <lineage>
        <taxon>Bacteria</taxon>
        <taxon>Pseudomonadati</taxon>
        <taxon>Pseudomonadota</taxon>
        <taxon>Alphaproteobacteria</taxon>
        <taxon>Rhodospirillales</taxon>
        <taxon>Rhodospirillaceae</taxon>
        <taxon>Ferruginivarius</taxon>
    </lineage>
</organism>
<sequence>MTTINRRRVEMAFLLRGALSILLAIALPVWALADHPQVVTDGPDQDAHEHGVLDPNKRPDPELPLIMRDSLSDEFVSSGPNAKVIKNLTPTARGTRLSPDGTTDVWVLGNYAYTGTFDEPCGGAFEAGIWVWDVRNAQKDKNTPVTIIQSPDGSRSNDVKAAAMNSGDILVHSNESCNGGPGGFEIYSVDDPEDPMWLASVQTDDVNAFLRDELGFQDFGVHNLFLFTQGEKDYVAAVVESEFGNFQIFDITIPTAPTLVGWWGAEQLRLAELGLGETDAADLDADDFGIILDLDAYLFDGFGASRNRFLHDVTITEDGQQAYLANWDAGLVLLDISDVTDPRLVSVALDPASEDGEVNSHSVWPSEDGSIVVEGEEDFAPFSTVFSITSGPAAGDYPAVEGDITVPIANLTPPVMEGPTTYAGLACPGDMVPPAPSSDSIALIQRGTCFFSEKIDNAEAAGYTGVVVFNDAARGDELVVMGGDPVNLPGVFVGHSTGLAIAGVASAADLVLGAPGASVKVETIPNGWSGVRIWDYTDPANPVLASTFNTECSANVIGPDCLDGGTYSSHNVIVESTEPDRDGERSVKAYISWYWDGMLVLDVTDPYNPVEIARYSDQSLEFQFENGGNQDIWGVYKTPGKPWVYGSDRNGGLYILKELGQGTLMN</sequence>
<gene>
    <name evidence="3" type="ORF">DRB17_04810</name>
</gene>
<dbReference type="Pfam" id="PF02225">
    <property type="entry name" value="PA"/>
    <property type="match status" value="1"/>
</dbReference>
<dbReference type="InterPro" id="IPR013211">
    <property type="entry name" value="LVIVD"/>
</dbReference>
<dbReference type="AlphaFoldDB" id="A0A369TEU2"/>
<feature type="domain" description="PA" evidence="2">
    <location>
        <begin position="425"/>
        <end position="501"/>
    </location>
</feature>
<protein>
    <recommendedName>
        <fullName evidence="2">PA domain-containing protein</fullName>
    </recommendedName>
</protein>
<dbReference type="InterPro" id="IPR003137">
    <property type="entry name" value="PA_domain"/>
</dbReference>
<feature type="region of interest" description="Disordered" evidence="1">
    <location>
        <begin position="41"/>
        <end position="61"/>
    </location>
</feature>
<dbReference type="Proteomes" id="UP000253941">
    <property type="component" value="Unassembled WGS sequence"/>
</dbReference>
<proteinExistence type="predicted"/>
<dbReference type="Pfam" id="PF08309">
    <property type="entry name" value="LVIVD"/>
    <property type="match status" value="3"/>
</dbReference>
<name>A0A369TEU2_9PROT</name>
<reference evidence="3 4" key="1">
    <citation type="submission" date="2018-07" db="EMBL/GenBank/DDBJ databases">
        <title>Venubactetium sediminum gen. nov., sp. nov., isolated from a marine solar saltern.</title>
        <authorList>
            <person name="Wang S."/>
        </authorList>
    </citation>
    <scope>NUCLEOTIDE SEQUENCE [LARGE SCALE GENOMIC DNA]</scope>
    <source>
        <strain evidence="3 4">WD2A32</strain>
    </source>
</reference>
<evidence type="ECO:0000259" key="2">
    <source>
        <dbReference type="Pfam" id="PF02225"/>
    </source>
</evidence>
<evidence type="ECO:0000256" key="1">
    <source>
        <dbReference type="SAM" id="MobiDB-lite"/>
    </source>
</evidence>
<comment type="caution">
    <text evidence="3">The sequence shown here is derived from an EMBL/GenBank/DDBJ whole genome shotgun (WGS) entry which is preliminary data.</text>
</comment>